<feature type="repeat" description="TPR" evidence="10">
    <location>
        <begin position="96"/>
        <end position="129"/>
    </location>
</feature>
<evidence type="ECO:0000313" key="15">
    <source>
        <dbReference type="EMBL" id="CAL5138057.1"/>
    </source>
</evidence>
<keyword evidence="11" id="KW-0238">DNA-binding</keyword>
<dbReference type="InterPro" id="IPR029060">
    <property type="entry name" value="PIN-like_dom_sf"/>
</dbReference>
<evidence type="ECO:0000256" key="9">
    <source>
        <dbReference type="ARBA" id="ARBA00023242"/>
    </source>
</evidence>
<dbReference type="PRINTS" id="PR00853">
    <property type="entry name" value="XPGRADSUPER"/>
</dbReference>
<dbReference type="Proteomes" id="UP001497525">
    <property type="component" value="Unassembled WGS sequence"/>
</dbReference>
<dbReference type="InterPro" id="IPR036279">
    <property type="entry name" value="5-3_exonuclease_C_sf"/>
</dbReference>
<evidence type="ECO:0000256" key="12">
    <source>
        <dbReference type="SAM" id="MobiDB-lite"/>
    </source>
</evidence>
<organism evidence="15 16">
    <name type="scientific">Calicophoron daubneyi</name>
    <name type="common">Rumen fluke</name>
    <name type="synonym">Paramphistomum daubneyi</name>
    <dbReference type="NCBI Taxonomy" id="300641"/>
    <lineage>
        <taxon>Eukaryota</taxon>
        <taxon>Metazoa</taxon>
        <taxon>Spiralia</taxon>
        <taxon>Lophotrochozoa</taxon>
        <taxon>Platyhelminthes</taxon>
        <taxon>Trematoda</taxon>
        <taxon>Digenea</taxon>
        <taxon>Plagiorchiida</taxon>
        <taxon>Pronocephalata</taxon>
        <taxon>Paramphistomoidea</taxon>
        <taxon>Paramphistomidae</taxon>
        <taxon>Calicophoron</taxon>
    </lineage>
</organism>
<dbReference type="CDD" id="cd09857">
    <property type="entry name" value="PIN_EXO1"/>
    <property type="match status" value="1"/>
</dbReference>
<keyword evidence="3 11" id="KW-0479">Metal-binding</keyword>
<evidence type="ECO:0000256" key="1">
    <source>
        <dbReference type="ARBA" id="ARBA00004123"/>
    </source>
</evidence>
<feature type="compositionally biased region" description="Polar residues" evidence="12">
    <location>
        <begin position="792"/>
        <end position="801"/>
    </location>
</feature>
<dbReference type="SUPFAM" id="SSF88723">
    <property type="entry name" value="PIN domain-like"/>
    <property type="match status" value="1"/>
</dbReference>
<dbReference type="SMART" id="SM00484">
    <property type="entry name" value="XPGI"/>
    <property type="match status" value="1"/>
</dbReference>
<feature type="domain" description="XPG N-terminal" evidence="14">
    <location>
        <begin position="1"/>
        <end position="99"/>
    </location>
</feature>
<evidence type="ECO:0000256" key="3">
    <source>
        <dbReference type="ARBA" id="ARBA00022723"/>
    </source>
</evidence>
<feature type="compositionally biased region" description="Polar residues" evidence="12">
    <location>
        <begin position="745"/>
        <end position="755"/>
    </location>
</feature>
<dbReference type="Pfam" id="PF00752">
    <property type="entry name" value="XPG_N"/>
    <property type="match status" value="1"/>
</dbReference>
<dbReference type="GO" id="GO:0006298">
    <property type="term" value="P:mismatch repair"/>
    <property type="evidence" value="ECO:0007669"/>
    <property type="project" value="TreeGrafter"/>
</dbReference>
<feature type="region of interest" description="Disordered" evidence="12">
    <location>
        <begin position="832"/>
        <end position="870"/>
    </location>
</feature>
<proteinExistence type="inferred from homology"/>
<feature type="region of interest" description="Disordered" evidence="12">
    <location>
        <begin position="744"/>
        <end position="810"/>
    </location>
</feature>
<feature type="compositionally biased region" description="Low complexity" evidence="12">
    <location>
        <begin position="780"/>
        <end position="791"/>
    </location>
</feature>
<dbReference type="PROSITE" id="PS00841">
    <property type="entry name" value="XPG_1"/>
    <property type="match status" value="1"/>
</dbReference>
<keyword evidence="8 11" id="KW-0234">DNA repair</keyword>
<evidence type="ECO:0000259" key="13">
    <source>
        <dbReference type="SMART" id="SM00484"/>
    </source>
</evidence>
<feature type="compositionally biased region" description="Basic and acidic residues" evidence="12">
    <location>
        <begin position="279"/>
        <end position="291"/>
    </location>
</feature>
<dbReference type="FunFam" id="3.40.50.1010:FF:000002">
    <property type="entry name" value="Exonuclease 1, putative"/>
    <property type="match status" value="1"/>
</dbReference>
<keyword evidence="11" id="KW-0269">Exonuclease</keyword>
<dbReference type="PROSITE" id="PS00842">
    <property type="entry name" value="XPG_2"/>
    <property type="match status" value="1"/>
</dbReference>
<dbReference type="EMBL" id="CAXLJL010000467">
    <property type="protein sequence ID" value="CAL5138057.1"/>
    <property type="molecule type" value="Genomic_DNA"/>
</dbReference>
<keyword evidence="10" id="KW-0802">TPR repeat</keyword>
<keyword evidence="7 11" id="KW-0460">Magnesium</keyword>
<feature type="region of interest" description="Disordered" evidence="12">
    <location>
        <begin position="279"/>
        <end position="298"/>
    </location>
</feature>
<comment type="function">
    <text evidence="11">5'-&gt;3' double-stranded DNA exonuclease which may also possess a cryptic 3'-&gt;5' double-stranded DNA exonuclease activity. Functions in DNA mismatch repair.</text>
</comment>
<dbReference type="GO" id="GO:0046872">
    <property type="term" value="F:metal ion binding"/>
    <property type="evidence" value="ECO:0007669"/>
    <property type="project" value="UniProtKB-UniRule"/>
</dbReference>
<comment type="cofactor">
    <cofactor evidence="11">
        <name>Mg(2+)</name>
        <dbReference type="ChEBI" id="CHEBI:18420"/>
    </cofactor>
    <text evidence="11">Binds 2 magnesium ions per subunit. They probably participate in the reaction catalyzed by the enzyme. May bind an additional third magnesium ion after substrate binding.</text>
</comment>
<dbReference type="GO" id="GO:0003677">
    <property type="term" value="F:DNA binding"/>
    <property type="evidence" value="ECO:0007669"/>
    <property type="project" value="UniProtKB-UniRule"/>
</dbReference>
<keyword evidence="4" id="KW-0255">Endonuclease</keyword>
<keyword evidence="2 11" id="KW-0540">Nuclease</keyword>
<dbReference type="GO" id="GO:0005634">
    <property type="term" value="C:nucleus"/>
    <property type="evidence" value="ECO:0007669"/>
    <property type="project" value="UniProtKB-SubCell"/>
</dbReference>
<dbReference type="InterPro" id="IPR008918">
    <property type="entry name" value="HhH2"/>
</dbReference>
<dbReference type="GO" id="GO:0006310">
    <property type="term" value="P:DNA recombination"/>
    <property type="evidence" value="ECO:0007669"/>
    <property type="project" value="TreeGrafter"/>
</dbReference>
<accession>A0AAV2TKT2</accession>
<reference evidence="15" key="1">
    <citation type="submission" date="2024-06" db="EMBL/GenBank/DDBJ databases">
        <authorList>
            <person name="Liu X."/>
            <person name="Lenzi L."/>
            <person name="Haldenby T S."/>
            <person name="Uol C."/>
        </authorList>
    </citation>
    <scope>NUCLEOTIDE SEQUENCE</scope>
</reference>
<comment type="subcellular location">
    <subcellularLocation>
        <location evidence="1 11">Nucleus</location>
    </subcellularLocation>
</comment>
<keyword evidence="9 11" id="KW-0539">Nucleus</keyword>
<keyword evidence="11" id="KW-0228">DNA excision</keyword>
<evidence type="ECO:0000256" key="11">
    <source>
        <dbReference type="RuleBase" id="RU910737"/>
    </source>
</evidence>
<evidence type="ECO:0000313" key="16">
    <source>
        <dbReference type="Proteomes" id="UP001497525"/>
    </source>
</evidence>
<dbReference type="InterPro" id="IPR044752">
    <property type="entry name" value="PIN-like_EXO1"/>
</dbReference>
<keyword evidence="11" id="KW-0267">Excision nuclease</keyword>
<dbReference type="Gene3D" id="3.40.50.1010">
    <property type="entry name" value="5'-nuclease"/>
    <property type="match status" value="1"/>
</dbReference>
<name>A0AAV2TKT2_CALDB</name>
<evidence type="ECO:0000259" key="14">
    <source>
        <dbReference type="SMART" id="SM00485"/>
    </source>
</evidence>
<dbReference type="PANTHER" id="PTHR11081:SF8">
    <property type="entry name" value="EXONUCLEASE 1"/>
    <property type="match status" value="1"/>
</dbReference>
<dbReference type="SUPFAM" id="SSF47807">
    <property type="entry name" value="5' to 3' exonuclease, C-terminal subdomain"/>
    <property type="match status" value="1"/>
</dbReference>
<dbReference type="SMART" id="SM00279">
    <property type="entry name" value="HhH2"/>
    <property type="match status" value="1"/>
</dbReference>
<dbReference type="InterPro" id="IPR006085">
    <property type="entry name" value="XPG_DNA_repair_N"/>
</dbReference>
<dbReference type="InterPro" id="IPR006086">
    <property type="entry name" value="XPG-I_dom"/>
</dbReference>
<feature type="domain" description="XPG-I" evidence="13">
    <location>
        <begin position="138"/>
        <end position="215"/>
    </location>
</feature>
<keyword evidence="6 11" id="KW-0378">Hydrolase</keyword>
<evidence type="ECO:0000256" key="4">
    <source>
        <dbReference type="ARBA" id="ARBA00022759"/>
    </source>
</evidence>
<evidence type="ECO:0000256" key="6">
    <source>
        <dbReference type="ARBA" id="ARBA00022801"/>
    </source>
</evidence>
<dbReference type="GO" id="GO:0017108">
    <property type="term" value="F:5'-flap endonuclease activity"/>
    <property type="evidence" value="ECO:0007669"/>
    <property type="project" value="TreeGrafter"/>
</dbReference>
<comment type="caution">
    <text evidence="15">The sequence shown here is derived from an EMBL/GenBank/DDBJ whole genome shotgun (WGS) entry which is preliminary data.</text>
</comment>
<dbReference type="PROSITE" id="PS50005">
    <property type="entry name" value="TPR"/>
    <property type="match status" value="1"/>
</dbReference>
<protein>
    <recommendedName>
        <fullName evidence="11">Exonuclease 1</fullName>
        <ecNumber evidence="11">3.1.-.-</ecNumber>
    </recommendedName>
</protein>
<gene>
    <name evidence="15" type="ORF">CDAUBV1_LOCUS12575</name>
</gene>
<keyword evidence="5 11" id="KW-0227">DNA damage</keyword>
<evidence type="ECO:0000256" key="8">
    <source>
        <dbReference type="ARBA" id="ARBA00023204"/>
    </source>
</evidence>
<dbReference type="PANTHER" id="PTHR11081">
    <property type="entry name" value="FLAP ENDONUCLEASE FAMILY MEMBER"/>
    <property type="match status" value="1"/>
</dbReference>
<dbReference type="InterPro" id="IPR019734">
    <property type="entry name" value="TPR_rpt"/>
</dbReference>
<dbReference type="Gene3D" id="1.10.150.20">
    <property type="entry name" value="5' to 3' exonuclease, C-terminal subdomain"/>
    <property type="match status" value="1"/>
</dbReference>
<dbReference type="SMART" id="SM00485">
    <property type="entry name" value="XPGN"/>
    <property type="match status" value="1"/>
</dbReference>
<dbReference type="EC" id="3.1.-.-" evidence="11"/>
<dbReference type="Pfam" id="PF00867">
    <property type="entry name" value="XPG_I"/>
    <property type="match status" value="1"/>
</dbReference>
<evidence type="ECO:0000256" key="10">
    <source>
        <dbReference type="PROSITE-ProRule" id="PRU00339"/>
    </source>
</evidence>
<dbReference type="AlphaFoldDB" id="A0AAV2TKT2"/>
<sequence length="892" mass="97824">MGITGLLPFLKKASTPINIKEFRGYTVAVDTYCWLHKSSYACAMDLALGNPTDQYVRYTLKYLEMILSYNIKPILVFDGANLPSKAETECKRRENKEVYRKKAAEYLLQGNREAAQECFQRSVFVTPKMAQDVLLAARNLGVDCIVAPYEADAQLAYLNRAGYADIIITEDSDLLLFGCRQVIFKLDLTGAGVFVAVSAGIGEMCCGMRPNQFNESTLRFMGILSGCDYFSGIPGIGLATAAKILRQTRLTDFRELLMKLGLYVNLNAAALASIIPANGKDKSRSCDDQSKMNRSSSADTKKYLHMSVIDAAVRAERTFRLQVVFDPRERCQRRLSEPTPEDITDEMRLLSASENDDDSEKENMFSFAGRIMSDNGRAFQIALGNICFQTGTTLGEFNPDNTRLSGQLSRPHSENSLLNYNFEKATSTIANGRPLSTTRPVLGNLGTNTNSVAALMRPNQARLRTSIWNSSFPLQKVWIHRQSNKDDGQPSIRCLSISPSSLDSSDTDRRIVSNGETIATELSEEVEVSGRRLRDTATPMKRRSTQGKKLFVPFGMPAGLQTLRRSPGDLDLLPPLAKARKRCMAAESKTENEDDILRTYEEADQTRTPTAKLMERNNLSSSILTSSNYFPAKPTENSLLCSQKVKVDDVASALNNALNEGETEAPQLNTAHSPVFHRNPFSINKANAVATPPSSPLIKSSLAEQLRSPTMDGIPVTVGLRSTPPGNCCISSGSPTFPAPCLDPTSCNSSRSGVSTDPPLEFTSCSPSSKSDELDIDDVSPPQLSPSFLSSHISQSASNEITPVHDKPLSQSVPKFETRTAPLPMVNHRVSQLSTAMKTGPKSKGRPSSTRNRSLNLKSSASRPSVSAHAQNAVNADLRSFFKQWQFPSANS</sequence>
<evidence type="ECO:0000256" key="7">
    <source>
        <dbReference type="ARBA" id="ARBA00022842"/>
    </source>
</evidence>
<dbReference type="InterPro" id="IPR019974">
    <property type="entry name" value="XPG_CS"/>
</dbReference>
<feature type="compositionally biased region" description="Polar residues" evidence="12">
    <location>
        <begin position="846"/>
        <end position="870"/>
    </location>
</feature>
<evidence type="ECO:0000256" key="5">
    <source>
        <dbReference type="ARBA" id="ARBA00022763"/>
    </source>
</evidence>
<dbReference type="InterPro" id="IPR006084">
    <property type="entry name" value="XPG/Rad2"/>
</dbReference>
<comment type="similarity">
    <text evidence="11">Belongs to the XPG/RAD2 endonuclease family. EXO1 subfamily.</text>
</comment>
<evidence type="ECO:0000256" key="2">
    <source>
        <dbReference type="ARBA" id="ARBA00022722"/>
    </source>
</evidence>
<dbReference type="GO" id="GO:0035312">
    <property type="term" value="F:5'-3' DNA exonuclease activity"/>
    <property type="evidence" value="ECO:0007669"/>
    <property type="project" value="UniProtKB-UniRule"/>
</dbReference>